<evidence type="ECO:0000256" key="7">
    <source>
        <dbReference type="PROSITE-ProRule" id="PRU01016"/>
    </source>
</evidence>
<dbReference type="PANTHER" id="PTHR46098">
    <property type="entry name" value="TRNA (CYTOSINE(38)-C(5))-METHYLTRANSFERASE"/>
    <property type="match status" value="1"/>
</dbReference>
<evidence type="ECO:0000313" key="8">
    <source>
        <dbReference type="EMBL" id="NNV55891.1"/>
    </source>
</evidence>
<dbReference type="InterPro" id="IPR050750">
    <property type="entry name" value="C5-MTase"/>
</dbReference>
<evidence type="ECO:0000256" key="5">
    <source>
        <dbReference type="ARBA" id="ARBA00022747"/>
    </source>
</evidence>
<comment type="catalytic activity">
    <reaction evidence="6">
        <text>a 2'-deoxycytidine in DNA + S-adenosyl-L-methionine = a 5-methyl-2'-deoxycytidine in DNA + S-adenosyl-L-homocysteine + H(+)</text>
        <dbReference type="Rhea" id="RHEA:13681"/>
        <dbReference type="Rhea" id="RHEA-COMP:11369"/>
        <dbReference type="Rhea" id="RHEA-COMP:11370"/>
        <dbReference type="ChEBI" id="CHEBI:15378"/>
        <dbReference type="ChEBI" id="CHEBI:57856"/>
        <dbReference type="ChEBI" id="CHEBI:59789"/>
        <dbReference type="ChEBI" id="CHEBI:85452"/>
        <dbReference type="ChEBI" id="CHEBI:85454"/>
        <dbReference type="EC" id="2.1.1.37"/>
    </reaction>
</comment>
<dbReference type="InterPro" id="IPR029063">
    <property type="entry name" value="SAM-dependent_MTases_sf"/>
</dbReference>
<dbReference type="GO" id="GO:0003886">
    <property type="term" value="F:DNA (cytosine-5-)-methyltransferase activity"/>
    <property type="evidence" value="ECO:0007669"/>
    <property type="project" value="UniProtKB-EC"/>
</dbReference>
<evidence type="ECO:0000256" key="2">
    <source>
        <dbReference type="ARBA" id="ARBA00022603"/>
    </source>
</evidence>
<keyword evidence="4 7" id="KW-0949">S-adenosyl-L-methionine</keyword>
<dbReference type="Pfam" id="PF00145">
    <property type="entry name" value="DNA_methylase"/>
    <property type="match status" value="1"/>
</dbReference>
<organism evidence="8 9">
    <name type="scientific">Limnovirga soli</name>
    <dbReference type="NCBI Taxonomy" id="2656915"/>
    <lineage>
        <taxon>Bacteria</taxon>
        <taxon>Pseudomonadati</taxon>
        <taxon>Bacteroidota</taxon>
        <taxon>Chitinophagia</taxon>
        <taxon>Chitinophagales</taxon>
        <taxon>Chitinophagaceae</taxon>
        <taxon>Limnovirga</taxon>
    </lineage>
</organism>
<dbReference type="PROSITE" id="PS51679">
    <property type="entry name" value="SAM_MT_C5"/>
    <property type="match status" value="1"/>
</dbReference>
<sequence length="299" mass="34095">MAPTAKTYFSGAGLMDIGLKQAGINVIQSVDLDKRAVSCMQMNSHYFNHRIILEDIKEMTVLDQPKTDIHFFTYPCKKYSTIGDIHGVRTGDDLFLHALRHIALEQPEMYWVENVPGMKMFKVVMEAMSKLPGYYVTIFCPLDASLWLPQRRERLILVATKKPFSITAPAAAEKIPTIKNILENNVDIRINESVIARIKGQYRDKPIIVDPENQNSIAPTCVAHYSKDMGTRLVKDKNYQYGVRPFTIREYARLQGIPDDYKLPNLNYAYELIGNGVAVPKARWMGEQAIKYFNTNKLA</sequence>
<keyword evidence="2 7" id="KW-0489">Methyltransferase</keyword>
<dbReference type="InterPro" id="IPR001525">
    <property type="entry name" value="C5_MeTfrase"/>
</dbReference>
<dbReference type="GO" id="GO:0009307">
    <property type="term" value="P:DNA restriction-modification system"/>
    <property type="evidence" value="ECO:0007669"/>
    <property type="project" value="UniProtKB-KW"/>
</dbReference>
<evidence type="ECO:0000256" key="6">
    <source>
        <dbReference type="ARBA" id="ARBA00047422"/>
    </source>
</evidence>
<dbReference type="Proteomes" id="UP000598971">
    <property type="component" value="Unassembled WGS sequence"/>
</dbReference>
<accession>A0A8J8FHB7</accession>
<gene>
    <name evidence="8" type="ORF">GD597_10510</name>
</gene>
<evidence type="ECO:0000313" key="9">
    <source>
        <dbReference type="Proteomes" id="UP000598971"/>
    </source>
</evidence>
<protein>
    <recommendedName>
        <fullName evidence="1">DNA (cytosine-5-)-methyltransferase</fullName>
        <ecNumber evidence="1">2.1.1.37</ecNumber>
    </recommendedName>
</protein>
<evidence type="ECO:0000256" key="3">
    <source>
        <dbReference type="ARBA" id="ARBA00022679"/>
    </source>
</evidence>
<dbReference type="Gene3D" id="3.40.50.150">
    <property type="entry name" value="Vaccinia Virus protein VP39"/>
    <property type="match status" value="1"/>
</dbReference>
<keyword evidence="9" id="KW-1185">Reference proteome</keyword>
<reference evidence="8" key="1">
    <citation type="submission" date="2019-10" db="EMBL/GenBank/DDBJ databases">
        <title>Draft genome sequence of Panacibacter sp. KCS-6.</title>
        <authorList>
            <person name="Yim K.J."/>
        </authorList>
    </citation>
    <scope>NUCLEOTIDE SEQUENCE</scope>
    <source>
        <strain evidence="8">KCS-6</strain>
    </source>
</reference>
<feature type="active site" evidence="7">
    <location>
        <position position="76"/>
    </location>
</feature>
<dbReference type="GO" id="GO:0032259">
    <property type="term" value="P:methylation"/>
    <property type="evidence" value="ECO:0007669"/>
    <property type="project" value="UniProtKB-KW"/>
</dbReference>
<dbReference type="AlphaFoldDB" id="A0A8J8FHB7"/>
<dbReference type="EC" id="2.1.1.37" evidence="1"/>
<evidence type="ECO:0000256" key="4">
    <source>
        <dbReference type="ARBA" id="ARBA00022691"/>
    </source>
</evidence>
<proteinExistence type="inferred from homology"/>
<dbReference type="PRINTS" id="PR00105">
    <property type="entry name" value="C5METTRFRASE"/>
</dbReference>
<dbReference type="EMBL" id="WHPF01000006">
    <property type="protein sequence ID" value="NNV55891.1"/>
    <property type="molecule type" value="Genomic_DNA"/>
</dbReference>
<keyword evidence="5" id="KW-0680">Restriction system</keyword>
<dbReference type="Gene3D" id="3.90.120.10">
    <property type="entry name" value="DNA Methylase, subunit A, domain 2"/>
    <property type="match status" value="1"/>
</dbReference>
<name>A0A8J8FHB7_9BACT</name>
<dbReference type="PANTHER" id="PTHR46098:SF1">
    <property type="entry name" value="TRNA (CYTOSINE(38)-C(5))-METHYLTRANSFERASE"/>
    <property type="match status" value="1"/>
</dbReference>
<dbReference type="SUPFAM" id="SSF53335">
    <property type="entry name" value="S-adenosyl-L-methionine-dependent methyltransferases"/>
    <property type="match status" value="1"/>
</dbReference>
<comment type="caution">
    <text evidence="8">The sequence shown here is derived from an EMBL/GenBank/DDBJ whole genome shotgun (WGS) entry which is preliminary data.</text>
</comment>
<keyword evidence="3 7" id="KW-0808">Transferase</keyword>
<dbReference type="RefSeq" id="WP_171607820.1">
    <property type="nucleotide sequence ID" value="NZ_WHPF01000006.1"/>
</dbReference>
<comment type="similarity">
    <text evidence="7">Belongs to the class I-like SAM-binding methyltransferase superfamily. C5-methyltransferase family.</text>
</comment>
<evidence type="ECO:0000256" key="1">
    <source>
        <dbReference type="ARBA" id="ARBA00011975"/>
    </source>
</evidence>